<reference evidence="16" key="1">
    <citation type="submission" date="2023-07" db="EMBL/GenBank/DDBJ databases">
        <title>draft genome sequence of fig (Ficus carica).</title>
        <authorList>
            <person name="Takahashi T."/>
            <person name="Nishimura K."/>
        </authorList>
    </citation>
    <scope>NUCLEOTIDE SEQUENCE</scope>
</reference>
<evidence type="ECO:0000313" key="16">
    <source>
        <dbReference type="EMBL" id="GMN37407.1"/>
    </source>
</evidence>
<proteinExistence type="predicted"/>
<evidence type="ECO:0000256" key="6">
    <source>
        <dbReference type="ARBA" id="ARBA00022692"/>
    </source>
</evidence>
<dbReference type="InterPro" id="IPR008271">
    <property type="entry name" value="Ser/Thr_kinase_AS"/>
</dbReference>
<keyword evidence="3" id="KW-1003">Cell membrane</keyword>
<dbReference type="GO" id="GO:0005886">
    <property type="term" value="C:plasma membrane"/>
    <property type="evidence" value="ECO:0007669"/>
    <property type="project" value="UniProtKB-SubCell"/>
</dbReference>
<comment type="catalytic activity">
    <reaction evidence="13">
        <text>L-seryl-[protein] + ATP = O-phospho-L-seryl-[protein] + ADP + H(+)</text>
        <dbReference type="Rhea" id="RHEA:17989"/>
        <dbReference type="Rhea" id="RHEA-COMP:9863"/>
        <dbReference type="Rhea" id="RHEA-COMP:11604"/>
        <dbReference type="ChEBI" id="CHEBI:15378"/>
        <dbReference type="ChEBI" id="CHEBI:29999"/>
        <dbReference type="ChEBI" id="CHEBI:30616"/>
        <dbReference type="ChEBI" id="CHEBI:83421"/>
        <dbReference type="ChEBI" id="CHEBI:456216"/>
        <dbReference type="EC" id="2.7.11.1"/>
    </reaction>
</comment>
<dbReference type="FunFam" id="3.30.200.20:FF:000162">
    <property type="entry name" value="Adenine nucleotide alpha hydrolase-like domain kinase"/>
    <property type="match status" value="1"/>
</dbReference>
<name>A0AA88D172_FICCA</name>
<dbReference type="PROSITE" id="PS00108">
    <property type="entry name" value="PROTEIN_KINASE_ST"/>
    <property type="match status" value="1"/>
</dbReference>
<keyword evidence="9" id="KW-0067">ATP-binding</keyword>
<evidence type="ECO:0000256" key="1">
    <source>
        <dbReference type="ARBA" id="ARBA00004162"/>
    </source>
</evidence>
<evidence type="ECO:0000256" key="7">
    <source>
        <dbReference type="ARBA" id="ARBA00022741"/>
    </source>
</evidence>
<comment type="caution">
    <text evidence="16">The sequence shown here is derived from an EMBL/GenBank/DDBJ whole genome shotgun (WGS) entry which is preliminary data.</text>
</comment>
<evidence type="ECO:0000259" key="15">
    <source>
        <dbReference type="PROSITE" id="PS50011"/>
    </source>
</evidence>
<evidence type="ECO:0000256" key="9">
    <source>
        <dbReference type="ARBA" id="ARBA00022840"/>
    </source>
</evidence>
<dbReference type="EC" id="2.7.11.1" evidence="2"/>
<evidence type="ECO:0000256" key="11">
    <source>
        <dbReference type="ARBA" id="ARBA00023136"/>
    </source>
</evidence>
<feature type="compositionally biased region" description="Low complexity" evidence="14">
    <location>
        <begin position="1"/>
        <end position="15"/>
    </location>
</feature>
<keyword evidence="6" id="KW-0812">Transmembrane</keyword>
<feature type="domain" description="Protein kinase" evidence="15">
    <location>
        <begin position="138"/>
        <end position="384"/>
    </location>
</feature>
<evidence type="ECO:0000256" key="13">
    <source>
        <dbReference type="ARBA" id="ARBA00048679"/>
    </source>
</evidence>
<dbReference type="Gene3D" id="3.30.200.20">
    <property type="entry name" value="Phosphorylase Kinase, domain 1"/>
    <property type="match status" value="1"/>
</dbReference>
<evidence type="ECO:0000256" key="4">
    <source>
        <dbReference type="ARBA" id="ARBA00022527"/>
    </source>
</evidence>
<keyword evidence="8" id="KW-0418">Kinase</keyword>
<dbReference type="SMART" id="SM00220">
    <property type="entry name" value="S_TKc"/>
    <property type="match status" value="1"/>
</dbReference>
<evidence type="ECO:0000256" key="10">
    <source>
        <dbReference type="ARBA" id="ARBA00022989"/>
    </source>
</evidence>
<dbReference type="EMBL" id="BTGU01000007">
    <property type="protein sequence ID" value="GMN37407.1"/>
    <property type="molecule type" value="Genomic_DNA"/>
</dbReference>
<keyword evidence="10" id="KW-1133">Transmembrane helix</keyword>
<sequence length="475" mass="51832">MATSLLSPSLSDSPPVSAPPPNSSSPPPPPPLPPSPVAGGAHDTNSQRGHRQNWPQIGETNPNDNVVTVLPPPPGTGSRLALPPPPPPRLSRSNGHMRSSDFSGPLGPVLPPRPPSLALGFDKSTFTYDELMVATTGFAKENLLGEGGFWYVHKGVLPNGKAVAVKSLKSGNGQGNKEFQTEVETISRVRHRNLVSLVGYCIASEIKMLVYDFIPNSNLEFHLHGRPCIIHGDIKTSNILLDFNFEAKVADFGLTKLYQDKYAQLCSGVKETFGYLAPEYASRGKLTDKSDVFSLGVILLELITGRCPDDHLEESFVDWARPLCLKALEDGNYDELVDPRLENNYAPHEMTRMVACAATSIRHSARQRPKMSQFKNRFKTEIALEQIVLALIGDISLEDLNEEVKPCQSSNFASSSDKNDPGSYSAKLRKFRTELDSQENGSSGATSEYGLDPSSSSDISSHEISRNGSRFHRNP</sequence>
<dbReference type="SUPFAM" id="SSF56112">
    <property type="entry name" value="Protein kinase-like (PK-like)"/>
    <property type="match status" value="1"/>
</dbReference>
<comment type="catalytic activity">
    <reaction evidence="12">
        <text>L-threonyl-[protein] + ATP = O-phospho-L-threonyl-[protein] + ADP + H(+)</text>
        <dbReference type="Rhea" id="RHEA:46608"/>
        <dbReference type="Rhea" id="RHEA-COMP:11060"/>
        <dbReference type="Rhea" id="RHEA-COMP:11605"/>
        <dbReference type="ChEBI" id="CHEBI:15378"/>
        <dbReference type="ChEBI" id="CHEBI:30013"/>
        <dbReference type="ChEBI" id="CHEBI:30616"/>
        <dbReference type="ChEBI" id="CHEBI:61977"/>
        <dbReference type="ChEBI" id="CHEBI:456216"/>
        <dbReference type="EC" id="2.7.11.1"/>
    </reaction>
</comment>
<feature type="compositionally biased region" description="Pro residues" evidence="14">
    <location>
        <begin position="16"/>
        <end position="36"/>
    </location>
</feature>
<accession>A0AA88D172</accession>
<dbReference type="Proteomes" id="UP001187192">
    <property type="component" value="Unassembled WGS sequence"/>
</dbReference>
<feature type="region of interest" description="Disordered" evidence="14">
    <location>
        <begin position="408"/>
        <end position="475"/>
    </location>
</feature>
<keyword evidence="11" id="KW-0472">Membrane</keyword>
<dbReference type="PROSITE" id="PS50011">
    <property type="entry name" value="PROTEIN_KINASE_DOM"/>
    <property type="match status" value="1"/>
</dbReference>
<dbReference type="AlphaFoldDB" id="A0AA88D172"/>
<dbReference type="Gene3D" id="1.10.510.10">
    <property type="entry name" value="Transferase(Phosphotransferase) domain 1"/>
    <property type="match status" value="1"/>
</dbReference>
<evidence type="ECO:0000256" key="2">
    <source>
        <dbReference type="ARBA" id="ARBA00012513"/>
    </source>
</evidence>
<dbReference type="PANTHER" id="PTHR47982">
    <property type="entry name" value="PROLINE-RICH RECEPTOR-LIKE PROTEIN KINASE PERK4"/>
    <property type="match status" value="1"/>
</dbReference>
<gene>
    <name evidence="16" type="ORF">TIFTF001_006785</name>
</gene>
<dbReference type="InterPro" id="IPR011009">
    <property type="entry name" value="Kinase-like_dom_sf"/>
</dbReference>
<organism evidence="16 17">
    <name type="scientific">Ficus carica</name>
    <name type="common">Common fig</name>
    <dbReference type="NCBI Taxonomy" id="3494"/>
    <lineage>
        <taxon>Eukaryota</taxon>
        <taxon>Viridiplantae</taxon>
        <taxon>Streptophyta</taxon>
        <taxon>Embryophyta</taxon>
        <taxon>Tracheophyta</taxon>
        <taxon>Spermatophyta</taxon>
        <taxon>Magnoliopsida</taxon>
        <taxon>eudicotyledons</taxon>
        <taxon>Gunneridae</taxon>
        <taxon>Pentapetalae</taxon>
        <taxon>rosids</taxon>
        <taxon>fabids</taxon>
        <taxon>Rosales</taxon>
        <taxon>Moraceae</taxon>
        <taxon>Ficeae</taxon>
        <taxon>Ficus</taxon>
    </lineage>
</organism>
<protein>
    <recommendedName>
        <fullName evidence="2">non-specific serine/threonine protein kinase</fullName>
        <ecNumber evidence="2">2.7.11.1</ecNumber>
    </recommendedName>
</protein>
<evidence type="ECO:0000256" key="3">
    <source>
        <dbReference type="ARBA" id="ARBA00022475"/>
    </source>
</evidence>
<dbReference type="Pfam" id="PF00069">
    <property type="entry name" value="Pkinase"/>
    <property type="match status" value="1"/>
</dbReference>
<keyword evidence="17" id="KW-1185">Reference proteome</keyword>
<keyword evidence="7" id="KW-0547">Nucleotide-binding</keyword>
<evidence type="ECO:0000256" key="8">
    <source>
        <dbReference type="ARBA" id="ARBA00022777"/>
    </source>
</evidence>
<dbReference type="GO" id="GO:0005524">
    <property type="term" value="F:ATP binding"/>
    <property type="evidence" value="ECO:0007669"/>
    <property type="project" value="UniProtKB-KW"/>
</dbReference>
<keyword evidence="4" id="KW-0723">Serine/threonine-protein kinase</keyword>
<comment type="subcellular location">
    <subcellularLocation>
        <location evidence="1">Cell membrane</location>
        <topology evidence="1">Single-pass membrane protein</topology>
    </subcellularLocation>
</comment>
<evidence type="ECO:0000313" key="17">
    <source>
        <dbReference type="Proteomes" id="UP001187192"/>
    </source>
</evidence>
<evidence type="ECO:0000256" key="5">
    <source>
        <dbReference type="ARBA" id="ARBA00022679"/>
    </source>
</evidence>
<feature type="compositionally biased region" description="Polar residues" evidence="14">
    <location>
        <begin position="43"/>
        <end position="66"/>
    </location>
</feature>
<dbReference type="InterPro" id="IPR047117">
    <property type="entry name" value="PERK1-13-like"/>
</dbReference>
<feature type="region of interest" description="Disordered" evidence="14">
    <location>
        <begin position="1"/>
        <end position="113"/>
    </location>
</feature>
<evidence type="ECO:0000256" key="12">
    <source>
        <dbReference type="ARBA" id="ARBA00047899"/>
    </source>
</evidence>
<dbReference type="GO" id="GO:0004674">
    <property type="term" value="F:protein serine/threonine kinase activity"/>
    <property type="evidence" value="ECO:0007669"/>
    <property type="project" value="UniProtKB-KW"/>
</dbReference>
<dbReference type="PANTHER" id="PTHR47982:SF47">
    <property type="entry name" value="PROLINE-RICH RECEPTOR-LIKE PROTEIN KINASE PERK6-RELATED"/>
    <property type="match status" value="1"/>
</dbReference>
<dbReference type="InterPro" id="IPR000719">
    <property type="entry name" value="Prot_kinase_dom"/>
</dbReference>
<evidence type="ECO:0000256" key="14">
    <source>
        <dbReference type="SAM" id="MobiDB-lite"/>
    </source>
</evidence>
<keyword evidence="5" id="KW-0808">Transferase</keyword>